<keyword evidence="6 15" id="KW-1003">Cell membrane</keyword>
<evidence type="ECO:0000256" key="9">
    <source>
        <dbReference type="ARBA" id="ARBA00022857"/>
    </source>
</evidence>
<dbReference type="Gene3D" id="3.40.50.1220">
    <property type="entry name" value="TPP-binding domain"/>
    <property type="match status" value="1"/>
</dbReference>
<evidence type="ECO:0000256" key="10">
    <source>
        <dbReference type="ARBA" id="ARBA00022967"/>
    </source>
</evidence>
<feature type="domain" description="NADP transhydrogenase beta-like" evidence="17">
    <location>
        <begin position="8"/>
        <end position="470"/>
    </location>
</feature>
<dbReference type="EMBL" id="JBICZW010000002">
    <property type="protein sequence ID" value="MFG3188225.1"/>
    <property type="molecule type" value="Genomic_DNA"/>
</dbReference>
<comment type="caution">
    <text evidence="18">The sequence shown here is derived from an EMBL/GenBank/DDBJ whole genome shotgun (WGS) entry which is preliminary data.</text>
</comment>
<evidence type="ECO:0000256" key="6">
    <source>
        <dbReference type="ARBA" id="ARBA00022475"/>
    </source>
</evidence>
<feature type="transmembrane region" description="Helical" evidence="16">
    <location>
        <begin position="37"/>
        <end position="54"/>
    </location>
</feature>
<feature type="transmembrane region" description="Helical" evidence="16">
    <location>
        <begin position="251"/>
        <end position="271"/>
    </location>
</feature>
<sequence>MSATHAAQAAYLVAALLFILALAGLSKHESARLGNAFGMLGMGVALVATVVLAADRGIGAGAAGLLAAAMLAGALIGLWRARGVEMTGMPELIALLHSFVGLAAVLVGWNGYLEVEHHPGGAEAAALDALGTLGIHHAEVLIGVFIGAVTFTGSVVAYLKLAARIDSKPLMLPGRNALNLGALVLFAALTVRFTAEPALWLLIAATALALALGWHLVASIGGGDMPVVVSMLNSYSGWAAAASGFLLGNDLLIVTGALVGSSGAYLSYIMCRAMNRSFLAVLAGGFGIEAPADSRVDYGEHQEITARGAAELLGAARSVIITPGYGMAVAQAQYPVAELASRLRARGVDVRFGIHPVAGRLPGHMNVLLAEAKVPYDIVLEMDEINGDFADTDVVLVIGANDTVNPAGAEDPGSPIAGMPVLTVWEAGQVIVFKRSMASGYAGVQNPLFYRPNTTMLFGDAKDRVEDIVSAL</sequence>
<evidence type="ECO:0000256" key="16">
    <source>
        <dbReference type="SAM" id="Phobius"/>
    </source>
</evidence>
<dbReference type="Proteomes" id="UP001604282">
    <property type="component" value="Unassembled WGS sequence"/>
</dbReference>
<evidence type="ECO:0000256" key="11">
    <source>
        <dbReference type="ARBA" id="ARBA00022989"/>
    </source>
</evidence>
<evidence type="ECO:0000256" key="15">
    <source>
        <dbReference type="PIRNR" id="PIRNR000204"/>
    </source>
</evidence>
<dbReference type="Pfam" id="PF02233">
    <property type="entry name" value="PNTB"/>
    <property type="match status" value="1"/>
</dbReference>
<feature type="transmembrane region" description="Helical" evidence="16">
    <location>
        <begin position="60"/>
        <end position="80"/>
    </location>
</feature>
<evidence type="ECO:0000313" key="18">
    <source>
        <dbReference type="EMBL" id="MFG3188225.1"/>
    </source>
</evidence>
<comment type="similarity">
    <text evidence="3 15">Belongs to the PNT beta subunit family.</text>
</comment>
<evidence type="ECO:0000256" key="1">
    <source>
        <dbReference type="ARBA" id="ARBA00003943"/>
    </source>
</evidence>
<feature type="transmembrane region" description="Helical" evidence="16">
    <location>
        <begin position="175"/>
        <end position="193"/>
    </location>
</feature>
<feature type="transmembrane region" description="Helical" evidence="16">
    <location>
        <begin position="199"/>
        <end position="218"/>
    </location>
</feature>
<evidence type="ECO:0000256" key="13">
    <source>
        <dbReference type="ARBA" id="ARBA00023136"/>
    </source>
</evidence>
<reference evidence="18 19" key="1">
    <citation type="submission" date="2024-10" db="EMBL/GenBank/DDBJ databases">
        <title>The Natural Products Discovery Center: Release of the First 8490 Sequenced Strains for Exploring Actinobacteria Biosynthetic Diversity.</title>
        <authorList>
            <person name="Kalkreuter E."/>
            <person name="Kautsar S.A."/>
            <person name="Yang D."/>
            <person name="Bader C.D."/>
            <person name="Teijaro C.N."/>
            <person name="Fluegel L."/>
            <person name="Davis C.M."/>
            <person name="Simpson J.R."/>
            <person name="Lauterbach L."/>
            <person name="Steele A.D."/>
            <person name="Gui C."/>
            <person name="Meng S."/>
            <person name="Li G."/>
            <person name="Viehrig K."/>
            <person name="Ye F."/>
            <person name="Su P."/>
            <person name="Kiefer A.F."/>
            <person name="Nichols A."/>
            <person name="Cepeda A.J."/>
            <person name="Yan W."/>
            <person name="Fan B."/>
            <person name="Jiang Y."/>
            <person name="Adhikari A."/>
            <person name="Zheng C.-J."/>
            <person name="Schuster L."/>
            <person name="Cowan T.M."/>
            <person name="Smanski M.J."/>
            <person name="Chevrette M.G."/>
            <person name="De Carvalho L.P.S."/>
            <person name="Shen B."/>
        </authorList>
    </citation>
    <scope>NUCLEOTIDE SEQUENCE [LARGE SCALE GENOMIC DNA]</scope>
    <source>
        <strain evidence="18 19">NPDC048229</strain>
    </source>
</reference>
<keyword evidence="19" id="KW-1185">Reference proteome</keyword>
<dbReference type="InterPro" id="IPR034300">
    <property type="entry name" value="PNTB-like"/>
</dbReference>
<dbReference type="InterPro" id="IPR012136">
    <property type="entry name" value="NADH_DH_b"/>
</dbReference>
<evidence type="ECO:0000313" key="19">
    <source>
        <dbReference type="Proteomes" id="UP001604282"/>
    </source>
</evidence>
<dbReference type="PIRSF" id="PIRSF000204">
    <property type="entry name" value="PNTB"/>
    <property type="match status" value="1"/>
</dbReference>
<evidence type="ECO:0000256" key="7">
    <source>
        <dbReference type="ARBA" id="ARBA00022519"/>
    </source>
</evidence>
<evidence type="ECO:0000256" key="12">
    <source>
        <dbReference type="ARBA" id="ARBA00023027"/>
    </source>
</evidence>
<feature type="transmembrane region" description="Helical" evidence="16">
    <location>
        <begin position="225"/>
        <end position="245"/>
    </location>
</feature>
<gene>
    <name evidence="18" type="primary">pntB</name>
    <name evidence="18" type="ORF">ACGFYS_04735</name>
</gene>
<dbReference type="EC" id="7.1.1.1" evidence="4 15"/>
<evidence type="ECO:0000259" key="17">
    <source>
        <dbReference type="Pfam" id="PF02233"/>
    </source>
</evidence>
<comment type="function">
    <text evidence="1 15">The transhydrogenation between NADH and NADP is coupled to respiration and ATP hydrolysis and functions as a proton pump across the membrane.</text>
</comment>
<evidence type="ECO:0000256" key="2">
    <source>
        <dbReference type="ARBA" id="ARBA00004429"/>
    </source>
</evidence>
<keyword evidence="10 15" id="KW-1278">Translocase</keyword>
<dbReference type="SUPFAM" id="SSF52467">
    <property type="entry name" value="DHS-like NAD/FAD-binding domain"/>
    <property type="match status" value="1"/>
</dbReference>
<dbReference type="PANTHER" id="PTHR44758:SF1">
    <property type="entry name" value="NAD(P) TRANSHYDROGENASE SUBUNIT BETA"/>
    <property type="match status" value="1"/>
</dbReference>
<protein>
    <recommendedName>
        <fullName evidence="5 15">NAD(P) transhydrogenase subunit beta</fullName>
        <ecNumber evidence="4 15">7.1.1.1</ecNumber>
    </recommendedName>
    <alternativeName>
        <fullName evidence="15">Nicotinamide nucleotide transhydrogenase subunit beta</fullName>
    </alternativeName>
</protein>
<keyword evidence="13 15" id="KW-0472">Membrane</keyword>
<keyword evidence="7 15" id="KW-0997">Cell inner membrane</keyword>
<evidence type="ECO:0000256" key="5">
    <source>
        <dbReference type="ARBA" id="ARBA00014581"/>
    </source>
</evidence>
<evidence type="ECO:0000256" key="8">
    <source>
        <dbReference type="ARBA" id="ARBA00022692"/>
    </source>
</evidence>
<evidence type="ECO:0000256" key="4">
    <source>
        <dbReference type="ARBA" id="ARBA00012943"/>
    </source>
</evidence>
<evidence type="ECO:0000256" key="14">
    <source>
        <dbReference type="ARBA" id="ARBA00048202"/>
    </source>
</evidence>
<feature type="transmembrane region" description="Helical" evidence="16">
    <location>
        <begin position="92"/>
        <end position="112"/>
    </location>
</feature>
<comment type="subcellular location">
    <subcellularLocation>
        <location evidence="2">Cell inner membrane</location>
        <topology evidence="2">Multi-pass membrane protein</topology>
    </subcellularLocation>
</comment>
<proteinExistence type="inferred from homology"/>
<name>A0ABW7BP89_9ACTN</name>
<keyword evidence="11 16" id="KW-1133">Transmembrane helix</keyword>
<feature type="transmembrane region" description="Helical" evidence="16">
    <location>
        <begin position="6"/>
        <end position="25"/>
    </location>
</feature>
<keyword evidence="8 16" id="KW-0812">Transmembrane</keyword>
<dbReference type="PANTHER" id="PTHR44758">
    <property type="entry name" value="NAD(P) TRANSHYDROGENASE SUBUNIT BETA"/>
    <property type="match status" value="1"/>
</dbReference>
<feature type="transmembrane region" description="Helical" evidence="16">
    <location>
        <begin position="140"/>
        <end position="163"/>
    </location>
</feature>
<accession>A0ABW7BP89</accession>
<keyword evidence="12 15" id="KW-0520">NAD</keyword>
<organism evidence="18 19">
    <name type="scientific">Streptomyces omiyaensis</name>
    <dbReference type="NCBI Taxonomy" id="68247"/>
    <lineage>
        <taxon>Bacteria</taxon>
        <taxon>Bacillati</taxon>
        <taxon>Actinomycetota</taxon>
        <taxon>Actinomycetes</taxon>
        <taxon>Kitasatosporales</taxon>
        <taxon>Streptomycetaceae</taxon>
        <taxon>Streptomyces</taxon>
    </lineage>
</organism>
<keyword evidence="9 15" id="KW-0521">NADP</keyword>
<evidence type="ECO:0000256" key="3">
    <source>
        <dbReference type="ARBA" id="ARBA00007919"/>
    </source>
</evidence>
<dbReference type="NCBIfam" id="NF006974">
    <property type="entry name" value="PRK09444.1"/>
    <property type="match status" value="1"/>
</dbReference>
<comment type="catalytic activity">
    <reaction evidence="14 15">
        <text>NAD(+) + NADPH + H(+)(in) = NADH + NADP(+) + H(+)(out)</text>
        <dbReference type="Rhea" id="RHEA:47992"/>
        <dbReference type="ChEBI" id="CHEBI:15378"/>
        <dbReference type="ChEBI" id="CHEBI:57540"/>
        <dbReference type="ChEBI" id="CHEBI:57783"/>
        <dbReference type="ChEBI" id="CHEBI:57945"/>
        <dbReference type="ChEBI" id="CHEBI:58349"/>
        <dbReference type="EC" id="7.1.1.1"/>
    </reaction>
</comment>
<dbReference type="InterPro" id="IPR029035">
    <property type="entry name" value="DHS-like_NAD/FAD-binding_dom"/>
</dbReference>
<dbReference type="RefSeq" id="WP_189851613.1">
    <property type="nucleotide sequence ID" value="NZ_BMVV01000018.1"/>
</dbReference>